<dbReference type="GO" id="GO:0016757">
    <property type="term" value="F:glycosyltransferase activity"/>
    <property type="evidence" value="ECO:0007669"/>
    <property type="project" value="InterPro"/>
</dbReference>
<proteinExistence type="predicted"/>
<sequence>MKNEINIVGERKYYFVHLYNDFSGSPRVLREMVEILPGNRHVITSNTNGILSGINDVKYSHFNYLPASNLVVKLLAYLIANMKIFFILLRLLRENKRDSNYVIVNTMLPFGAMLASKITKSTLTSYVHETSIKPFILKKFLRKIIELCADNVVFVSKFLYEKEFFKQISKQQVIYNPLSPHLISESKDIDFLAKFNDRNVIFISSLLECKGVKDFIQIAELSFSANDNIVFTLVLNCTEKQLHDFLKDTPLPENIVLFRRPADLRRLYLSSAIVLNLTNPNQWLETFGLTLAEGMANGSIPIGPELGGPVELIDETCGFNIIHSDHASIRNKILYVLSDVEIFEFYAKNAKAKSEVFSLEVYKDRILNFIDNSL</sequence>
<reference evidence="3" key="1">
    <citation type="submission" date="2022-05" db="EMBL/GenBank/DDBJ databases">
        <title>Description of a novel species of Leclercia; Leclercia tamurae and the Proposal for a Novel Genus Silvania gen. nov. Containing Two Novel Species Silvania hatchlandensis sp. nov. and Silvania confinis sp. nov. Isolated from the Rhizosphere of Oak.</title>
        <authorList>
            <person name="Maddock D.W."/>
            <person name="Brady C.L."/>
            <person name="Denman S."/>
            <person name="Arnold D."/>
        </authorList>
    </citation>
    <scope>NUCLEOTIDE SEQUENCE</scope>
    <source>
        <strain evidence="3">H19S6</strain>
    </source>
</reference>
<dbReference type="CDD" id="cd03801">
    <property type="entry name" value="GT4_PimA-like"/>
    <property type="match status" value="1"/>
</dbReference>
<dbReference type="Gene3D" id="3.40.50.2000">
    <property type="entry name" value="Glycogen Phosphorylase B"/>
    <property type="match status" value="2"/>
</dbReference>
<evidence type="ECO:0000313" key="4">
    <source>
        <dbReference type="Proteomes" id="UP001063816"/>
    </source>
</evidence>
<evidence type="ECO:0000259" key="2">
    <source>
        <dbReference type="Pfam" id="PF00534"/>
    </source>
</evidence>
<accession>A0A9J6Q4N9</accession>
<keyword evidence="1" id="KW-0808">Transferase</keyword>
<comment type="caution">
    <text evidence="3">The sequence shown here is derived from an EMBL/GenBank/DDBJ whole genome shotgun (WGS) entry which is preliminary data.</text>
</comment>
<feature type="domain" description="Glycosyl transferase family 1" evidence="2">
    <location>
        <begin position="196"/>
        <end position="351"/>
    </location>
</feature>
<dbReference type="PANTHER" id="PTHR46401:SF2">
    <property type="entry name" value="GLYCOSYLTRANSFERASE WBBK-RELATED"/>
    <property type="match status" value="1"/>
</dbReference>
<dbReference type="EMBL" id="JAMGZK010000046">
    <property type="protein sequence ID" value="MCU6664558.1"/>
    <property type="molecule type" value="Genomic_DNA"/>
</dbReference>
<gene>
    <name evidence="3" type="ORF">M8014_09385</name>
</gene>
<dbReference type="SUPFAM" id="SSF53756">
    <property type="entry name" value="UDP-Glycosyltransferase/glycogen phosphorylase"/>
    <property type="match status" value="1"/>
</dbReference>
<protein>
    <submittedName>
        <fullName evidence="3">Glycosyltransferase family 4 protein</fullName>
    </submittedName>
</protein>
<organism evidence="3 4">
    <name type="scientific">Silvania hatchlandensis</name>
    <dbReference type="NCBI Taxonomy" id="2926469"/>
    <lineage>
        <taxon>Bacteria</taxon>
        <taxon>Pseudomonadati</taxon>
        <taxon>Pseudomonadota</taxon>
        <taxon>Gammaproteobacteria</taxon>
        <taxon>Enterobacterales</taxon>
        <taxon>Enterobacteriaceae</taxon>
        <taxon>Silvania</taxon>
    </lineage>
</organism>
<evidence type="ECO:0000313" key="3">
    <source>
        <dbReference type="EMBL" id="MCU6664558.1"/>
    </source>
</evidence>
<dbReference type="AlphaFoldDB" id="A0A9J6Q4N9"/>
<evidence type="ECO:0000256" key="1">
    <source>
        <dbReference type="ARBA" id="ARBA00022679"/>
    </source>
</evidence>
<dbReference type="PANTHER" id="PTHR46401">
    <property type="entry name" value="GLYCOSYLTRANSFERASE WBBK-RELATED"/>
    <property type="match status" value="1"/>
</dbReference>
<dbReference type="RefSeq" id="WP_271282223.1">
    <property type="nucleotide sequence ID" value="NZ_JAMGZK010000046.1"/>
</dbReference>
<keyword evidence="4" id="KW-1185">Reference proteome</keyword>
<dbReference type="GO" id="GO:0009103">
    <property type="term" value="P:lipopolysaccharide biosynthetic process"/>
    <property type="evidence" value="ECO:0007669"/>
    <property type="project" value="TreeGrafter"/>
</dbReference>
<dbReference type="Pfam" id="PF00534">
    <property type="entry name" value="Glycos_transf_1"/>
    <property type="match status" value="1"/>
</dbReference>
<dbReference type="InterPro" id="IPR001296">
    <property type="entry name" value="Glyco_trans_1"/>
</dbReference>
<name>A0A9J6Q4N9_9ENTR</name>
<dbReference type="Proteomes" id="UP001063816">
    <property type="component" value="Unassembled WGS sequence"/>
</dbReference>